<dbReference type="PROSITE" id="PS51387">
    <property type="entry name" value="FAD_PCMH"/>
    <property type="match status" value="1"/>
</dbReference>
<protein>
    <recommendedName>
        <fullName evidence="4">FAD-binding PCMH-type domain-containing protein</fullName>
    </recommendedName>
</protein>
<dbReference type="InterPro" id="IPR036318">
    <property type="entry name" value="FAD-bd_PCMH-like_sf"/>
</dbReference>
<dbReference type="InterPro" id="IPR012951">
    <property type="entry name" value="BBE"/>
</dbReference>
<dbReference type="EMBL" id="NCSJ02000125">
    <property type="protein sequence ID" value="RFU29540.1"/>
    <property type="molecule type" value="Genomic_DNA"/>
</dbReference>
<evidence type="ECO:0000256" key="2">
    <source>
        <dbReference type="ARBA" id="ARBA00023002"/>
    </source>
</evidence>
<keyword evidence="6" id="KW-1185">Reference proteome</keyword>
<dbReference type="PANTHER" id="PTHR13878:SF91">
    <property type="entry name" value="FAD BINDING DOMAIN PROTEIN (AFU_ORTHOLOGUE AFUA_6G12070)-RELATED"/>
    <property type="match status" value="1"/>
</dbReference>
<evidence type="ECO:0000256" key="3">
    <source>
        <dbReference type="SAM" id="SignalP"/>
    </source>
</evidence>
<comment type="caution">
    <text evidence="5">The sequence shown here is derived from an EMBL/GenBank/DDBJ whole genome shotgun (WGS) entry which is preliminary data.</text>
</comment>
<dbReference type="STRING" id="5539.A0A3E2H835"/>
<sequence>MKSFLFAGATALLAASHALADTSSLNSNCKCMPGDECWPSPIAWSILNATVGGRLIATTPIGTPCHDPNYDAAECAYLQSQVHNPQFHMNSSSSIMAPFFANQSCDFFTPESQPCLLGNYVDYAVNVSKVEDIQFAVLFAQLANIRFVIRNTGHNYNGKSTGAGALSVWTHYLKDIETLNWSDKYYQGKAIKIGAGVQGFEAIEAAAAQGLVQIGGECPTVGVAGGYTQGGGHSALSTNFGMGADQSLEFEVVTAQGLLVTASRTQNSDLYWALSGGGGGTYGVVVSMTAKAYPDSIVSGATFQFLAEGTTLDNFYAGIEAFHSRLTAMVDSGLTVIHYFTNAFFEIAPATGYNKTKAEMQAIFADFESGLEALNISYTASYSQSATYRDHYDLYFGPLPYGNIEVGIAQYGGRLIPRDTIANNLTSYSTAVRNITEAGVTVIGVGLNVSSSAITGNVSNALLPAWRNTLVHATLTTPWNFTAPWSDMIALQDLMTDSIVPQLEAITPNSGAYMNEADFRQPNFQQVFFGSNYKQLLQIKNKWDPSYFFYAIDSVGSTYWNVTNNGRMCKA</sequence>
<proteinExistence type="inferred from homology"/>
<organism evidence="5 6">
    <name type="scientific">Scytalidium lignicola</name>
    <name type="common">Hyphomycete</name>
    <dbReference type="NCBI Taxonomy" id="5539"/>
    <lineage>
        <taxon>Eukaryota</taxon>
        <taxon>Fungi</taxon>
        <taxon>Dikarya</taxon>
        <taxon>Ascomycota</taxon>
        <taxon>Pezizomycotina</taxon>
        <taxon>Leotiomycetes</taxon>
        <taxon>Leotiomycetes incertae sedis</taxon>
        <taxon>Scytalidium</taxon>
    </lineage>
</organism>
<dbReference type="PANTHER" id="PTHR13878">
    <property type="entry name" value="GULONOLACTONE OXIDASE"/>
    <property type="match status" value="1"/>
</dbReference>
<keyword evidence="2" id="KW-0560">Oxidoreductase</keyword>
<dbReference type="OrthoDB" id="9983560at2759"/>
<name>A0A3E2H835_SCYLI</name>
<feature type="domain" description="FAD-binding PCMH-type" evidence="4">
    <location>
        <begin position="117"/>
        <end position="295"/>
    </location>
</feature>
<dbReference type="Pfam" id="PF08031">
    <property type="entry name" value="BBE"/>
    <property type="match status" value="1"/>
</dbReference>
<dbReference type="SUPFAM" id="SSF56176">
    <property type="entry name" value="FAD-binding/transporter-associated domain-like"/>
    <property type="match status" value="1"/>
</dbReference>
<evidence type="ECO:0000259" key="4">
    <source>
        <dbReference type="PROSITE" id="PS51387"/>
    </source>
</evidence>
<comment type="similarity">
    <text evidence="1">Belongs to the oxygen-dependent FAD-linked oxidoreductase family.</text>
</comment>
<reference evidence="5 6" key="1">
    <citation type="submission" date="2018-05" db="EMBL/GenBank/DDBJ databases">
        <title>Draft genome sequence of Scytalidium lignicola DSM 105466, a ubiquitous saprotrophic fungus.</title>
        <authorList>
            <person name="Buettner E."/>
            <person name="Gebauer A.M."/>
            <person name="Hofrichter M."/>
            <person name="Liers C."/>
            <person name="Kellner H."/>
        </authorList>
    </citation>
    <scope>NUCLEOTIDE SEQUENCE [LARGE SCALE GENOMIC DNA]</scope>
    <source>
        <strain evidence="5 6">DSM 105466</strain>
    </source>
</reference>
<evidence type="ECO:0000313" key="6">
    <source>
        <dbReference type="Proteomes" id="UP000258309"/>
    </source>
</evidence>
<dbReference type="InterPro" id="IPR050432">
    <property type="entry name" value="FAD-linked_Oxidoreductases_BP"/>
</dbReference>
<feature type="signal peptide" evidence="3">
    <location>
        <begin position="1"/>
        <end position="20"/>
    </location>
</feature>
<feature type="non-terminal residue" evidence="5">
    <location>
        <position position="1"/>
    </location>
</feature>
<dbReference type="InterPro" id="IPR006094">
    <property type="entry name" value="Oxid_FAD_bind_N"/>
</dbReference>
<evidence type="ECO:0000313" key="5">
    <source>
        <dbReference type="EMBL" id="RFU29540.1"/>
    </source>
</evidence>
<dbReference type="InterPro" id="IPR016169">
    <property type="entry name" value="FAD-bd_PCMH_sub2"/>
</dbReference>
<dbReference type="OMA" id="GTMVVYY"/>
<feature type="non-terminal residue" evidence="5">
    <location>
        <position position="571"/>
    </location>
</feature>
<gene>
    <name evidence="5" type="ORF">B7463_g6798</name>
</gene>
<dbReference type="InterPro" id="IPR016166">
    <property type="entry name" value="FAD-bd_PCMH"/>
</dbReference>
<dbReference type="AlphaFoldDB" id="A0A3E2H835"/>
<accession>A0A3E2H835</accession>
<feature type="chain" id="PRO_5017536240" description="FAD-binding PCMH-type domain-containing protein" evidence="3">
    <location>
        <begin position="21"/>
        <end position="571"/>
    </location>
</feature>
<dbReference type="Gene3D" id="3.30.465.10">
    <property type="match status" value="2"/>
</dbReference>
<dbReference type="Proteomes" id="UP000258309">
    <property type="component" value="Unassembled WGS sequence"/>
</dbReference>
<dbReference type="GO" id="GO:0071949">
    <property type="term" value="F:FAD binding"/>
    <property type="evidence" value="ECO:0007669"/>
    <property type="project" value="InterPro"/>
</dbReference>
<evidence type="ECO:0000256" key="1">
    <source>
        <dbReference type="ARBA" id="ARBA00005466"/>
    </source>
</evidence>
<keyword evidence="3" id="KW-0732">Signal</keyword>
<dbReference type="GO" id="GO:0016491">
    <property type="term" value="F:oxidoreductase activity"/>
    <property type="evidence" value="ECO:0007669"/>
    <property type="project" value="UniProtKB-KW"/>
</dbReference>
<dbReference type="Pfam" id="PF01565">
    <property type="entry name" value="FAD_binding_4"/>
    <property type="match status" value="1"/>
</dbReference>